<feature type="compositionally biased region" description="Basic and acidic residues" evidence="1">
    <location>
        <begin position="460"/>
        <end position="473"/>
    </location>
</feature>
<feature type="compositionally biased region" description="Low complexity" evidence="1">
    <location>
        <begin position="786"/>
        <end position="799"/>
    </location>
</feature>
<sequence>GEDELIRTETVKNGEDGKSITVERTETDGNGNTVVYFSDGSKVTIAKGDKGDRGEKGESGKDGKTPTVETSNVFDADGNVTGTRIIVRDGDGNKVGDQFIPNGKNGKDGQSITASVERGEQNGRPGTYVIIRNEDGTEIDREFIFDGEKGKDGKDGNSVTASVERGEQNGRPGTYVIIRNEDGSEIDREFIFDGENGQTPTIESSNVLDANGQTVGTRIIIRDGNGRIVGDQIIRNGKDGKDGQNGKDGETPTIGSNGNWFIAGKDTGVKAKGEDGQSITITKETRDADGNTIVHFSDGSTVTMSKGDKGDQGQKGDKGERGQTPNVSQTLIRDQNGRIVGYTLTFTDPVTGEKIGNSIDVYNGTDGKDGKSVTASVERGEQNGRPGSYIIIRNEDGVELDREFVFDGEDGTTPKVSVQTIERNDGRKTHVVTITNPKTGETQTFTVTDGEKGQPGQAGKDGRDGRDGRDGKDGFTPTIGSNGNWFIAGQDTGVKAKGEDGQSITVTKEVKDEQGNTVVHFSDGSTITISKGDRGETGPAGKDGRDGRDGRDGKDGKDLTGNNGNINIENSNNQSQDQNQTQNQNSNQVVTNNTYNFGDVSLTINQTLNLNGEVVLTKVIVKDKDGLTNETQIDKNTQINQLNVFVNNGQVLVGTFNLTNQNNVKQLLVGNLIINLVINDTPVEPGKPEQPENPSTNEKSNNTPEQSNNSRTPGRLRSAGRGLNTVPSIPGTPEVKPEQPNETPNVPSTPEGTPGQPGETPEAPGTSETPDNTPEQPNETPNVPSTPEETPGQPGETPEASGTNETPDNTPEQPNETPNVPSTPEETPGQPGETPEAPGTNETPDNT</sequence>
<feature type="region of interest" description="Disordered" evidence="1">
    <location>
        <begin position="683"/>
        <end position="847"/>
    </location>
</feature>
<dbReference type="GO" id="GO:0031012">
    <property type="term" value="C:extracellular matrix"/>
    <property type="evidence" value="ECO:0007669"/>
    <property type="project" value="TreeGrafter"/>
</dbReference>
<feature type="compositionally biased region" description="Basic and acidic residues" evidence="1">
    <location>
        <begin position="306"/>
        <end position="321"/>
    </location>
</feature>
<dbReference type="PANTHER" id="PTHR24023:SF1082">
    <property type="entry name" value="COLLAGEN TRIPLE HELIX REPEAT"/>
    <property type="match status" value="1"/>
</dbReference>
<feature type="region of interest" description="Disordered" evidence="1">
    <location>
        <begin position="231"/>
        <end position="258"/>
    </location>
</feature>
<dbReference type="PANTHER" id="PTHR24023">
    <property type="entry name" value="COLLAGEN ALPHA"/>
    <property type="match status" value="1"/>
</dbReference>
<feature type="non-terminal residue" evidence="2">
    <location>
        <position position="1"/>
    </location>
</feature>
<dbReference type="eggNOG" id="COG3266">
    <property type="taxonomic scope" value="Bacteria"/>
</dbReference>
<feature type="compositionally biased region" description="Low complexity" evidence="1">
    <location>
        <begin position="748"/>
        <end position="766"/>
    </location>
</feature>
<organism evidence="2 3">
    <name type="scientific">Dolosigranulum pigrum ATCC 51524</name>
    <dbReference type="NCBI Taxonomy" id="883103"/>
    <lineage>
        <taxon>Bacteria</taxon>
        <taxon>Bacillati</taxon>
        <taxon>Bacillota</taxon>
        <taxon>Bacilli</taxon>
        <taxon>Lactobacillales</taxon>
        <taxon>Carnobacteriaceae</taxon>
        <taxon>Dolosigranulum</taxon>
    </lineage>
</organism>
<proteinExistence type="predicted"/>
<dbReference type="InterPro" id="IPR026394">
    <property type="entry name" value="RPT_S_cricet"/>
</dbReference>
<feature type="compositionally biased region" description="Basic and acidic residues" evidence="1">
    <location>
        <begin position="47"/>
        <end position="64"/>
    </location>
</feature>
<dbReference type="GO" id="GO:0005615">
    <property type="term" value="C:extracellular space"/>
    <property type="evidence" value="ECO:0007669"/>
    <property type="project" value="TreeGrafter"/>
</dbReference>
<feature type="compositionally biased region" description="Low complexity" evidence="1">
    <location>
        <begin position="562"/>
        <end position="585"/>
    </location>
</feature>
<evidence type="ECO:0000313" key="2">
    <source>
        <dbReference type="EMBL" id="EHR33352.1"/>
    </source>
</evidence>
<dbReference type="STRING" id="29394.BWX42_03935"/>
<feature type="compositionally biased region" description="Polar residues" evidence="1">
    <location>
        <begin position="800"/>
        <end position="820"/>
    </location>
</feature>
<reference evidence="2 3" key="1">
    <citation type="submission" date="2012-01" db="EMBL/GenBank/DDBJ databases">
        <title>The Genome Sequence of Dolosigranulum pigrum ATCC 51524.</title>
        <authorList>
            <consortium name="The Broad Institute Genome Sequencing Platform"/>
            <person name="Earl A."/>
            <person name="Ward D."/>
            <person name="Feldgarden M."/>
            <person name="Gevers D."/>
            <person name="Huys G."/>
            <person name="Young S.K."/>
            <person name="Zeng Q."/>
            <person name="Gargeya S."/>
            <person name="Fitzgerald M."/>
            <person name="Haas B."/>
            <person name="Abouelleil A."/>
            <person name="Alvarado L."/>
            <person name="Arachchi H.M."/>
            <person name="Berlin A."/>
            <person name="Chapman S.B."/>
            <person name="Gearin G."/>
            <person name="Goldberg J."/>
            <person name="Griggs A."/>
            <person name="Gujja S."/>
            <person name="Hansen M."/>
            <person name="Heiman D."/>
            <person name="Howarth C."/>
            <person name="Larimer J."/>
            <person name="Lui A."/>
            <person name="MacDonald P.J.P."/>
            <person name="McCowen C."/>
            <person name="Montmayeur A."/>
            <person name="Murphy C."/>
            <person name="Neiman D."/>
            <person name="Pearson M."/>
            <person name="Priest M."/>
            <person name="Roberts A."/>
            <person name="Saif S."/>
            <person name="Shea T."/>
            <person name="Sisk P."/>
            <person name="Stolte C."/>
            <person name="Sykes S."/>
            <person name="Wortman J."/>
            <person name="Nusbaum C."/>
            <person name="Birren B."/>
        </authorList>
    </citation>
    <scope>NUCLEOTIDE SEQUENCE [LARGE SCALE GENOMIC DNA]</scope>
    <source>
        <strain evidence="2 3">ATCC 51524</strain>
    </source>
</reference>
<dbReference type="Proteomes" id="UP000003599">
    <property type="component" value="Unassembled WGS sequence"/>
</dbReference>
<dbReference type="Pfam" id="PF19079">
    <property type="entry name" value="CFSR"/>
    <property type="match status" value="1"/>
</dbReference>
<accession>H3NE92</accession>
<name>H3NE92_9LACT</name>
<feature type="region of interest" description="Disordered" evidence="1">
    <location>
        <begin position="1"/>
        <end position="68"/>
    </location>
</feature>
<dbReference type="InterPro" id="IPR050149">
    <property type="entry name" value="Collagen_superfamily"/>
</dbReference>
<dbReference type="AlphaFoldDB" id="H3NE92"/>
<feature type="compositionally biased region" description="Polar residues" evidence="1">
    <location>
        <begin position="767"/>
        <end position="785"/>
    </location>
</feature>
<feature type="region of interest" description="Disordered" evidence="1">
    <location>
        <begin position="291"/>
        <end position="331"/>
    </location>
</feature>
<gene>
    <name evidence="2" type="ORF">HMPREF9703_00873</name>
</gene>
<feature type="compositionally biased region" description="Basic and acidic residues" evidence="1">
    <location>
        <begin position="1"/>
        <end position="27"/>
    </location>
</feature>
<feature type="compositionally biased region" description="Low complexity" evidence="1">
    <location>
        <begin position="822"/>
        <end position="840"/>
    </location>
</feature>
<feature type="region of interest" description="Disordered" evidence="1">
    <location>
        <begin position="440"/>
        <end position="484"/>
    </location>
</feature>
<feature type="compositionally biased region" description="Basic and acidic residues" evidence="1">
    <location>
        <begin position="236"/>
        <end position="250"/>
    </location>
</feature>
<feature type="region of interest" description="Disordered" evidence="1">
    <location>
        <begin position="147"/>
        <end position="174"/>
    </location>
</feature>
<dbReference type="HOGENOM" id="CLU_336975_0_0_9"/>
<keyword evidence="3" id="KW-1185">Reference proteome</keyword>
<feature type="region of interest" description="Disordered" evidence="1">
    <location>
        <begin position="507"/>
        <end position="585"/>
    </location>
</feature>
<dbReference type="Gene3D" id="2.60.120.220">
    <property type="entry name" value="Satellite virus coat domain"/>
    <property type="match status" value="2"/>
</dbReference>
<evidence type="ECO:0000256" key="1">
    <source>
        <dbReference type="SAM" id="MobiDB-lite"/>
    </source>
</evidence>
<dbReference type="EMBL" id="AGEF01000008">
    <property type="protein sequence ID" value="EHR33352.1"/>
    <property type="molecule type" value="Genomic_DNA"/>
</dbReference>
<feature type="non-terminal residue" evidence="2">
    <location>
        <position position="847"/>
    </location>
</feature>
<feature type="compositionally biased region" description="Polar residues" evidence="1">
    <location>
        <begin position="515"/>
        <end position="529"/>
    </location>
</feature>
<feature type="compositionally biased region" description="Basic and acidic residues" evidence="1">
    <location>
        <begin position="531"/>
        <end position="558"/>
    </location>
</feature>
<comment type="caution">
    <text evidence="2">The sequence shown here is derived from an EMBL/GenBank/DDBJ whole genome shotgun (WGS) entry which is preliminary data.</text>
</comment>
<feature type="compositionally biased region" description="Polar residues" evidence="1">
    <location>
        <begin position="692"/>
        <end position="712"/>
    </location>
</feature>
<feature type="region of interest" description="Disordered" evidence="1">
    <location>
        <begin position="87"/>
        <end position="111"/>
    </location>
</feature>
<protein>
    <recommendedName>
        <fullName evidence="4">G5 domain-containing protein</fullName>
    </recommendedName>
</protein>
<evidence type="ECO:0008006" key="4">
    <source>
        <dbReference type="Google" id="ProtNLM"/>
    </source>
</evidence>
<evidence type="ECO:0000313" key="3">
    <source>
        <dbReference type="Proteomes" id="UP000003599"/>
    </source>
</evidence>